<dbReference type="InterPro" id="IPR038970">
    <property type="entry name" value="Lyase_8"/>
</dbReference>
<dbReference type="InterPro" id="IPR011013">
    <property type="entry name" value="Gal_mutarotase_sf_dom"/>
</dbReference>
<evidence type="ECO:0000256" key="3">
    <source>
        <dbReference type="ARBA" id="ARBA00023239"/>
    </source>
</evidence>
<name>A0A8J3WH89_PLARO</name>
<dbReference type="EMBL" id="BOOI01000063">
    <property type="protein sequence ID" value="GIH87601.1"/>
    <property type="molecule type" value="Genomic_DNA"/>
</dbReference>
<evidence type="ECO:0000256" key="4">
    <source>
        <dbReference type="PIRSR" id="PIRSR638970-1"/>
    </source>
</evidence>
<dbReference type="Gene3D" id="2.60.220.10">
    <property type="entry name" value="Polysaccharide lyase family 8-like, C-terminal"/>
    <property type="match status" value="1"/>
</dbReference>
<feature type="domain" description="Polysaccharide lyase family 8 C-terminal" evidence="8">
    <location>
        <begin position="669"/>
        <end position="734"/>
    </location>
</feature>
<evidence type="ECO:0000256" key="1">
    <source>
        <dbReference type="ARBA" id="ARBA00006699"/>
    </source>
</evidence>
<gene>
    <name evidence="10" type="ORF">Pro02_60090</name>
</gene>
<dbReference type="Pfam" id="PF02884">
    <property type="entry name" value="Lyase_8_C"/>
    <property type="match status" value="1"/>
</dbReference>
<evidence type="ECO:0000256" key="5">
    <source>
        <dbReference type="SAM" id="MobiDB-lite"/>
    </source>
</evidence>
<dbReference type="PROSITE" id="PS51318">
    <property type="entry name" value="TAT"/>
    <property type="match status" value="1"/>
</dbReference>
<dbReference type="GO" id="GO:0005975">
    <property type="term" value="P:carbohydrate metabolic process"/>
    <property type="evidence" value="ECO:0007669"/>
    <property type="project" value="InterPro"/>
</dbReference>
<evidence type="ECO:0000313" key="10">
    <source>
        <dbReference type="EMBL" id="GIH87601.1"/>
    </source>
</evidence>
<dbReference type="InterPro" id="IPR004103">
    <property type="entry name" value="Lyase_8_C"/>
</dbReference>
<feature type="region of interest" description="Disordered" evidence="5">
    <location>
        <begin position="757"/>
        <end position="796"/>
    </location>
</feature>
<protein>
    <submittedName>
        <fullName evidence="10">Lyase</fullName>
    </submittedName>
</protein>
<keyword evidence="3 10" id="KW-0456">Lyase</keyword>
<comment type="similarity">
    <text evidence="1">Belongs to the polysaccharide lyase 8 family.</text>
</comment>
<dbReference type="RefSeq" id="WP_189243538.1">
    <property type="nucleotide sequence ID" value="NZ_BMQP01000042.1"/>
</dbReference>
<accession>A0A8J3WH89</accession>
<dbReference type="GO" id="GO:0016837">
    <property type="term" value="F:carbon-oxygen lyase activity, acting on polysaccharides"/>
    <property type="evidence" value="ECO:0007669"/>
    <property type="project" value="UniProtKB-ARBA"/>
</dbReference>
<evidence type="ECO:0000256" key="6">
    <source>
        <dbReference type="SAM" id="SignalP"/>
    </source>
</evidence>
<evidence type="ECO:0000259" key="8">
    <source>
        <dbReference type="Pfam" id="PF02884"/>
    </source>
</evidence>
<dbReference type="SUPFAM" id="SSF74650">
    <property type="entry name" value="Galactose mutarotase-like"/>
    <property type="match status" value="1"/>
</dbReference>
<keyword evidence="2 6" id="KW-0732">Signal</keyword>
<feature type="active site" evidence="4">
    <location>
        <position position="333"/>
    </location>
</feature>
<feature type="domain" description="Polysaccharide lyase family 8 central" evidence="7">
    <location>
        <begin position="416"/>
        <end position="657"/>
    </location>
</feature>
<reference evidence="10" key="1">
    <citation type="submission" date="2021-01" db="EMBL/GenBank/DDBJ databases">
        <title>Whole genome shotgun sequence of Planobispora rosea NBRC 15558.</title>
        <authorList>
            <person name="Komaki H."/>
            <person name="Tamura T."/>
        </authorList>
    </citation>
    <scope>NUCLEOTIDE SEQUENCE</scope>
    <source>
        <strain evidence="10">NBRC 15558</strain>
    </source>
</reference>
<dbReference type="AlphaFoldDB" id="A0A8J3WH89"/>
<dbReference type="PANTHER" id="PTHR38481:SF1">
    <property type="entry name" value="HYALURONATE LYASE"/>
    <property type="match status" value="1"/>
</dbReference>
<dbReference type="Gene3D" id="1.50.10.100">
    <property type="entry name" value="Chondroitin AC/alginate lyase"/>
    <property type="match status" value="1"/>
</dbReference>
<feature type="domain" description="Polysaccharide lyase 8 N-terminal alpha-helical" evidence="9">
    <location>
        <begin position="57"/>
        <end position="373"/>
    </location>
</feature>
<comment type="caution">
    <text evidence="10">The sequence shown here is derived from an EMBL/GenBank/DDBJ whole genome shotgun (WGS) entry which is preliminary data.</text>
</comment>
<evidence type="ECO:0000256" key="2">
    <source>
        <dbReference type="ARBA" id="ARBA00022729"/>
    </source>
</evidence>
<dbReference type="InterPro" id="IPR011071">
    <property type="entry name" value="Lyase_8-like_C"/>
</dbReference>
<evidence type="ECO:0000259" key="7">
    <source>
        <dbReference type="Pfam" id="PF02278"/>
    </source>
</evidence>
<dbReference type="InterPro" id="IPR006311">
    <property type="entry name" value="TAT_signal"/>
</dbReference>
<feature type="active site" evidence="4">
    <location>
        <position position="272"/>
    </location>
</feature>
<dbReference type="InterPro" id="IPR003159">
    <property type="entry name" value="Lyase_8_central_dom"/>
</dbReference>
<dbReference type="Proteomes" id="UP000655044">
    <property type="component" value="Unassembled WGS sequence"/>
</dbReference>
<evidence type="ECO:0000313" key="11">
    <source>
        <dbReference type="Proteomes" id="UP000655044"/>
    </source>
</evidence>
<dbReference type="Pfam" id="PF02278">
    <property type="entry name" value="Lyase_8"/>
    <property type="match status" value="1"/>
</dbReference>
<dbReference type="PANTHER" id="PTHR38481">
    <property type="entry name" value="HYALURONATE LYASE"/>
    <property type="match status" value="1"/>
</dbReference>
<feature type="chain" id="PRO_5035301697" evidence="6">
    <location>
        <begin position="30"/>
        <end position="796"/>
    </location>
</feature>
<dbReference type="Gene3D" id="2.70.98.10">
    <property type="match status" value="1"/>
</dbReference>
<dbReference type="SUPFAM" id="SSF48230">
    <property type="entry name" value="Chondroitin AC/alginate lyase"/>
    <property type="match status" value="1"/>
</dbReference>
<dbReference type="InterPro" id="IPR008929">
    <property type="entry name" value="Chondroitin_lyas"/>
</dbReference>
<dbReference type="SUPFAM" id="SSF49863">
    <property type="entry name" value="Hyaluronate lyase-like, C-terminal domain"/>
    <property type="match status" value="1"/>
</dbReference>
<dbReference type="GO" id="GO:0005576">
    <property type="term" value="C:extracellular region"/>
    <property type="evidence" value="ECO:0007669"/>
    <property type="project" value="InterPro"/>
</dbReference>
<proteinExistence type="inferred from homology"/>
<keyword evidence="11" id="KW-1185">Reference proteome</keyword>
<sequence length="796" mass="87527">MTHPLSRRSALLGAAAVAGLALWDRPAEAVGGAPAGSTSTGRAPAGRAAFDAARERWVSLLAGESYDAAHADKTKAVEGSANAVLRKLQPSPDRPSLWPDLPLDDPRTGNFNRAYNRMRTLALGWATPGTAMYRDEQVAETAAGALDFLYEHAYHEGLDRRDSNWFWWEIGVPRSLTDTCALLYDGLPEDRLKRWLRPVRRWCPDPERRVSHPGVVETGANRAGKAMAVAMRGLLTHDARLVRRARDAVSDLLRTTRGPGDGFRRDGSFIQHDVYPYNGSYGVDYLESVAELIAMLAHSPWEIPDIGNVYGIVDRSFMPFIFDGLMMDCVRGRAVSRQGHRDYHAGQKAVEAILTLLEAAPERHARRWRPLVKGWLTRNRALPYDTLAPPASIAKARALLEDPSVPVGPRMTGTYVFADMDRIVHRRPDWAYAIAMSSERIGAAEAMNRENLHGWYTGDGMTYLYTDDLTHWNDDLWPTIDPYRLPGTTVDTRRRADLRHGGRRLPPTPWAGGVALGGEYGAAAMKLIADGSSLRAKKAWFLLDDAVIALGTGITASDGRRIETVVENRNTHDAHPPLSRGDGWVHLCGVAGYALLDGADAKVIRERRTGRWRDIDEGATTGGDRTRVTRHYTTILIDHGVDPRKARYAYAVLPGASAAQTAAYGRRVEILANSGTVQAISRDDLLAAVFWRAGTVETADGPLSADGPCVLLARRDDERVRLAVSDPSRTADEVKIGLPWPVRSIEEGDRGVRKAKRAVKVDVGGSRGHARTAVVRSEPRRRVEPHPGGPRALKPI</sequence>
<dbReference type="InterPro" id="IPR014718">
    <property type="entry name" value="GH-type_carb-bd"/>
</dbReference>
<feature type="active site" evidence="4">
    <location>
        <position position="281"/>
    </location>
</feature>
<evidence type="ECO:0000259" key="9">
    <source>
        <dbReference type="Pfam" id="PF08124"/>
    </source>
</evidence>
<dbReference type="CDD" id="cd01083">
    <property type="entry name" value="GAG_Lyase"/>
    <property type="match status" value="1"/>
</dbReference>
<dbReference type="Pfam" id="PF08124">
    <property type="entry name" value="Lyase_8_N"/>
    <property type="match status" value="1"/>
</dbReference>
<feature type="signal peptide" evidence="6">
    <location>
        <begin position="1"/>
        <end position="29"/>
    </location>
</feature>
<dbReference type="InterPro" id="IPR012970">
    <property type="entry name" value="Lyase_8_alpha_N"/>
</dbReference>
<organism evidence="10 11">
    <name type="scientific">Planobispora rosea</name>
    <dbReference type="NCBI Taxonomy" id="35762"/>
    <lineage>
        <taxon>Bacteria</taxon>
        <taxon>Bacillati</taxon>
        <taxon>Actinomycetota</taxon>
        <taxon>Actinomycetes</taxon>
        <taxon>Streptosporangiales</taxon>
        <taxon>Streptosporangiaceae</taxon>
        <taxon>Planobispora</taxon>
    </lineage>
</organism>
<dbReference type="GO" id="GO:0030246">
    <property type="term" value="F:carbohydrate binding"/>
    <property type="evidence" value="ECO:0007669"/>
    <property type="project" value="InterPro"/>
</dbReference>